<proteinExistence type="inferred from homology"/>
<evidence type="ECO:0000256" key="4">
    <source>
        <dbReference type="ARBA" id="ARBA00022692"/>
    </source>
</evidence>
<dbReference type="InterPro" id="IPR003838">
    <property type="entry name" value="ABC3_permease_C"/>
</dbReference>
<keyword evidence="3" id="KW-1003">Cell membrane</keyword>
<evidence type="ECO:0000256" key="3">
    <source>
        <dbReference type="ARBA" id="ARBA00022475"/>
    </source>
</evidence>
<feature type="transmembrane region" description="Helical" evidence="7">
    <location>
        <begin position="265"/>
        <end position="290"/>
    </location>
</feature>
<evidence type="ECO:0000256" key="2">
    <source>
        <dbReference type="ARBA" id="ARBA00005236"/>
    </source>
</evidence>
<dbReference type="PANTHER" id="PTHR30489">
    <property type="entry name" value="LIPOPROTEIN-RELEASING SYSTEM TRANSMEMBRANE PROTEIN LOLE"/>
    <property type="match status" value="1"/>
</dbReference>
<comment type="similarity">
    <text evidence="2">Belongs to the ABC-4 integral membrane protein family. LolC/E subfamily.</text>
</comment>
<sequence length="399" mass="46190">MYTPIYLFIAIRYLWNMHLTNFKKIFMILSITSIMISTVAIIVTISMINGSEHDFKKNIMSFVPHLIITNHDQYVRISDFPKKILQINNVETVSNLISKEVIAQSKNNISMAEIIGIDATNNYNIKNYNQKNILKILKSGQYNIIIGAQLAKKLNVCIGDTINLILLSDKKNNFSGKIFNQHIFKIINIFSTNNEIDYYQIIMNKQDSLNFLDYSKNYISGWRIWLYDPLHLNLNTFKKITNQFILLDWKLQKGELFKAMKIEKYIMFFLFFLILIISILNIFINLTTYIAENQCVIAILQTQGLSNWKIMLTFIIFGSSNVIIGSTLGTIIAMALIIQSNFLKYCINYFVHESNISLIFVPYQILLINIASILFAIFATLYPSWRAIQSKPAQVLNNE</sequence>
<feature type="domain" description="ABC3 transporter permease C-terminal" evidence="8">
    <location>
        <begin position="269"/>
        <end position="391"/>
    </location>
</feature>
<dbReference type="Pfam" id="PF12704">
    <property type="entry name" value="MacB_PCD"/>
    <property type="match status" value="1"/>
</dbReference>
<organism evidence="10 11">
    <name type="scientific">Buchnera aphidicola subsp. Uroleucon sonchi</name>
    <dbReference type="NCBI Taxonomy" id="118118"/>
    <lineage>
        <taxon>Bacteria</taxon>
        <taxon>Pseudomonadati</taxon>
        <taxon>Pseudomonadota</taxon>
        <taxon>Gammaproteobacteria</taxon>
        <taxon>Enterobacterales</taxon>
        <taxon>Erwiniaceae</taxon>
        <taxon>Buchnera</taxon>
    </lineage>
</organism>
<gene>
    <name evidence="10" type="ORF">GUU85_01375</name>
</gene>
<comment type="subcellular location">
    <subcellularLocation>
        <location evidence="1">Cell membrane</location>
        <topology evidence="1">Multi-pass membrane protein</topology>
    </subcellularLocation>
</comment>
<keyword evidence="4 7" id="KW-0812">Transmembrane</keyword>
<reference evidence="10 11" key="1">
    <citation type="submission" date="2020-01" db="EMBL/GenBank/DDBJ databases">
        <title>Complete genome of Buchnera aphidicola isolated from Chaitophorus populeti.</title>
        <authorList>
            <person name="Park J."/>
            <person name="Xi H."/>
        </authorList>
    </citation>
    <scope>NUCLEOTIDE SEQUENCE [LARGE SCALE GENOMIC DNA]</scope>
    <source>
        <strain evidence="10 11">UsonBac</strain>
    </source>
</reference>
<evidence type="ECO:0000259" key="9">
    <source>
        <dbReference type="Pfam" id="PF12704"/>
    </source>
</evidence>
<feature type="transmembrane region" description="Helical" evidence="7">
    <location>
        <begin position="25"/>
        <end position="48"/>
    </location>
</feature>
<evidence type="ECO:0000256" key="5">
    <source>
        <dbReference type="ARBA" id="ARBA00022989"/>
    </source>
</evidence>
<dbReference type="PANTHER" id="PTHR30489:SF0">
    <property type="entry name" value="LIPOPROTEIN-RELEASING SYSTEM TRANSMEMBRANE PROTEIN LOLE"/>
    <property type="match status" value="1"/>
</dbReference>
<feature type="transmembrane region" description="Helical" evidence="7">
    <location>
        <begin position="310"/>
        <end position="338"/>
    </location>
</feature>
<dbReference type="InterPro" id="IPR051447">
    <property type="entry name" value="Lipoprotein-release_system"/>
</dbReference>
<dbReference type="RefSeq" id="WP_163119260.1">
    <property type="nucleotide sequence ID" value="NZ_CP047588.1"/>
</dbReference>
<evidence type="ECO:0000259" key="8">
    <source>
        <dbReference type="Pfam" id="PF02687"/>
    </source>
</evidence>
<dbReference type="InterPro" id="IPR025857">
    <property type="entry name" value="MacB_PCD"/>
</dbReference>
<accession>A0A6C1FBL6</accession>
<dbReference type="GO" id="GO:0098797">
    <property type="term" value="C:plasma membrane protein complex"/>
    <property type="evidence" value="ECO:0007669"/>
    <property type="project" value="TreeGrafter"/>
</dbReference>
<protein>
    <submittedName>
        <fullName evidence="10">FtsX-like permease family protein</fullName>
    </submittedName>
</protein>
<dbReference type="EMBL" id="CP047588">
    <property type="protein sequence ID" value="QIE02010.1"/>
    <property type="molecule type" value="Genomic_DNA"/>
</dbReference>
<feature type="transmembrane region" description="Helical" evidence="7">
    <location>
        <begin position="358"/>
        <end position="382"/>
    </location>
</feature>
<evidence type="ECO:0000313" key="11">
    <source>
        <dbReference type="Proteomes" id="UP000502958"/>
    </source>
</evidence>
<name>A0A6C1FBL6_BUCUN</name>
<keyword evidence="5 7" id="KW-1133">Transmembrane helix</keyword>
<evidence type="ECO:0000256" key="1">
    <source>
        <dbReference type="ARBA" id="ARBA00004651"/>
    </source>
</evidence>
<feature type="domain" description="MacB-like periplasmic core" evidence="9">
    <location>
        <begin position="28"/>
        <end position="190"/>
    </location>
</feature>
<keyword evidence="6 7" id="KW-0472">Membrane</keyword>
<dbReference type="Pfam" id="PF02687">
    <property type="entry name" value="FtsX"/>
    <property type="match status" value="1"/>
</dbReference>
<evidence type="ECO:0000256" key="7">
    <source>
        <dbReference type="SAM" id="Phobius"/>
    </source>
</evidence>
<dbReference type="Proteomes" id="UP000502958">
    <property type="component" value="Chromosome"/>
</dbReference>
<dbReference type="AlphaFoldDB" id="A0A6C1FBL6"/>
<dbReference type="GO" id="GO:0044874">
    <property type="term" value="P:lipoprotein localization to outer membrane"/>
    <property type="evidence" value="ECO:0007669"/>
    <property type="project" value="TreeGrafter"/>
</dbReference>
<evidence type="ECO:0000313" key="10">
    <source>
        <dbReference type="EMBL" id="QIE02010.1"/>
    </source>
</evidence>
<evidence type="ECO:0000256" key="6">
    <source>
        <dbReference type="ARBA" id="ARBA00023136"/>
    </source>
</evidence>